<evidence type="ECO:0000256" key="1">
    <source>
        <dbReference type="SAM" id="MobiDB-lite"/>
    </source>
</evidence>
<keyword evidence="3" id="KW-1185">Reference proteome</keyword>
<dbReference type="EMBL" id="CAUYUJ010019504">
    <property type="protein sequence ID" value="CAK0891687.1"/>
    <property type="molecule type" value="Genomic_DNA"/>
</dbReference>
<feature type="compositionally biased region" description="Basic and acidic residues" evidence="1">
    <location>
        <begin position="119"/>
        <end position="128"/>
    </location>
</feature>
<feature type="compositionally biased region" description="Basic residues" evidence="1">
    <location>
        <begin position="161"/>
        <end position="170"/>
    </location>
</feature>
<evidence type="ECO:0000313" key="2">
    <source>
        <dbReference type="EMBL" id="CAK0891687.1"/>
    </source>
</evidence>
<organism evidence="2 3">
    <name type="scientific">Prorocentrum cordatum</name>
    <dbReference type="NCBI Taxonomy" id="2364126"/>
    <lineage>
        <taxon>Eukaryota</taxon>
        <taxon>Sar</taxon>
        <taxon>Alveolata</taxon>
        <taxon>Dinophyceae</taxon>
        <taxon>Prorocentrales</taxon>
        <taxon>Prorocentraceae</taxon>
        <taxon>Prorocentrum</taxon>
    </lineage>
</organism>
<reference evidence="2" key="1">
    <citation type="submission" date="2023-10" db="EMBL/GenBank/DDBJ databases">
        <authorList>
            <person name="Chen Y."/>
            <person name="Shah S."/>
            <person name="Dougan E. K."/>
            <person name="Thang M."/>
            <person name="Chan C."/>
        </authorList>
    </citation>
    <scope>NUCLEOTIDE SEQUENCE [LARGE SCALE GENOMIC DNA]</scope>
</reference>
<evidence type="ECO:0000313" key="3">
    <source>
        <dbReference type="Proteomes" id="UP001189429"/>
    </source>
</evidence>
<feature type="region of interest" description="Disordered" evidence="1">
    <location>
        <begin position="119"/>
        <end position="183"/>
    </location>
</feature>
<proteinExistence type="predicted"/>
<accession>A0ABN9X1J8</accession>
<comment type="caution">
    <text evidence="2">The sequence shown here is derived from an EMBL/GenBank/DDBJ whole genome shotgun (WGS) entry which is preliminary data.</text>
</comment>
<protein>
    <submittedName>
        <fullName evidence="2">Uncharacterized protein</fullName>
    </submittedName>
</protein>
<sequence>MHGRLRRLEASGKPVACADSLTPLAIPPFRPTCLVAGGGALAMPEWREQLQKKLSDTAQPSIKMSFEAASGPDFRDPLFRDVLKAMCKMNGCKTVVTQTCATYDEMRPSSGFTRLLLHDAPKDLEKVKGPKKKRPKASKGPEKPGRGASEQPPRRPDKKAAGKTRARSRPSKPTQRYQCWVLQ</sequence>
<dbReference type="Proteomes" id="UP001189429">
    <property type="component" value="Unassembled WGS sequence"/>
</dbReference>
<name>A0ABN9X1J8_9DINO</name>
<gene>
    <name evidence="2" type="ORF">PCOR1329_LOCUS71551</name>
</gene>